<dbReference type="EnsemblPlants" id="AET3Gv20286400.1">
    <property type="protein sequence ID" value="AET3Gv20286400.1"/>
    <property type="gene ID" value="AET3Gv20286400"/>
</dbReference>
<protein>
    <submittedName>
        <fullName evidence="1">Uncharacterized protein</fullName>
    </submittedName>
</protein>
<reference evidence="1" key="4">
    <citation type="submission" date="2019-03" db="UniProtKB">
        <authorList>
            <consortium name="EnsemblPlants"/>
        </authorList>
    </citation>
    <scope>IDENTIFICATION</scope>
</reference>
<proteinExistence type="predicted"/>
<evidence type="ECO:0000313" key="2">
    <source>
        <dbReference type="Proteomes" id="UP000015105"/>
    </source>
</evidence>
<dbReference type="AlphaFoldDB" id="A0A453EBT0"/>
<reference evidence="1" key="5">
    <citation type="journal article" date="2021" name="G3 (Bethesda)">
        <title>Aegilops tauschii genome assembly Aet v5.0 features greater sequence contiguity and improved annotation.</title>
        <authorList>
            <person name="Wang L."/>
            <person name="Zhu T."/>
            <person name="Rodriguez J.C."/>
            <person name="Deal K.R."/>
            <person name="Dubcovsky J."/>
            <person name="McGuire P.E."/>
            <person name="Lux T."/>
            <person name="Spannagl M."/>
            <person name="Mayer K.F.X."/>
            <person name="Baldrich P."/>
            <person name="Meyers B.C."/>
            <person name="Huo N."/>
            <person name="Gu Y.Q."/>
            <person name="Zhou H."/>
            <person name="Devos K.M."/>
            <person name="Bennetzen J.L."/>
            <person name="Unver T."/>
            <person name="Budak H."/>
            <person name="Gulick P.J."/>
            <person name="Galiba G."/>
            <person name="Kalapos B."/>
            <person name="Nelson D.R."/>
            <person name="Li P."/>
            <person name="You F.M."/>
            <person name="Luo M.C."/>
            <person name="Dvorak J."/>
        </authorList>
    </citation>
    <scope>NUCLEOTIDE SEQUENCE [LARGE SCALE GENOMIC DNA]</scope>
    <source>
        <strain evidence="1">cv. AL8/78</strain>
    </source>
</reference>
<organism evidence="1 2">
    <name type="scientific">Aegilops tauschii subsp. strangulata</name>
    <name type="common">Goatgrass</name>
    <dbReference type="NCBI Taxonomy" id="200361"/>
    <lineage>
        <taxon>Eukaryota</taxon>
        <taxon>Viridiplantae</taxon>
        <taxon>Streptophyta</taxon>
        <taxon>Embryophyta</taxon>
        <taxon>Tracheophyta</taxon>
        <taxon>Spermatophyta</taxon>
        <taxon>Magnoliopsida</taxon>
        <taxon>Liliopsida</taxon>
        <taxon>Poales</taxon>
        <taxon>Poaceae</taxon>
        <taxon>BOP clade</taxon>
        <taxon>Pooideae</taxon>
        <taxon>Triticodae</taxon>
        <taxon>Triticeae</taxon>
        <taxon>Triticinae</taxon>
        <taxon>Aegilops</taxon>
    </lineage>
</organism>
<reference evidence="1" key="3">
    <citation type="journal article" date="2017" name="Nature">
        <title>Genome sequence of the progenitor of the wheat D genome Aegilops tauschii.</title>
        <authorList>
            <person name="Luo M.C."/>
            <person name="Gu Y.Q."/>
            <person name="Puiu D."/>
            <person name="Wang H."/>
            <person name="Twardziok S.O."/>
            <person name="Deal K.R."/>
            <person name="Huo N."/>
            <person name="Zhu T."/>
            <person name="Wang L."/>
            <person name="Wang Y."/>
            <person name="McGuire P.E."/>
            <person name="Liu S."/>
            <person name="Long H."/>
            <person name="Ramasamy R.K."/>
            <person name="Rodriguez J.C."/>
            <person name="Van S.L."/>
            <person name="Yuan L."/>
            <person name="Wang Z."/>
            <person name="Xia Z."/>
            <person name="Xiao L."/>
            <person name="Anderson O.D."/>
            <person name="Ouyang S."/>
            <person name="Liang Y."/>
            <person name="Zimin A.V."/>
            <person name="Pertea G."/>
            <person name="Qi P."/>
            <person name="Bennetzen J.L."/>
            <person name="Dai X."/>
            <person name="Dawson M.W."/>
            <person name="Muller H.G."/>
            <person name="Kugler K."/>
            <person name="Rivarola-Duarte L."/>
            <person name="Spannagl M."/>
            <person name="Mayer K.F.X."/>
            <person name="Lu F.H."/>
            <person name="Bevan M.W."/>
            <person name="Leroy P."/>
            <person name="Li P."/>
            <person name="You F.M."/>
            <person name="Sun Q."/>
            <person name="Liu Z."/>
            <person name="Lyons E."/>
            <person name="Wicker T."/>
            <person name="Salzberg S.L."/>
            <person name="Devos K.M."/>
            <person name="Dvorak J."/>
        </authorList>
    </citation>
    <scope>NUCLEOTIDE SEQUENCE [LARGE SCALE GENOMIC DNA]</scope>
    <source>
        <strain evidence="1">cv. AL8/78</strain>
    </source>
</reference>
<sequence>RRCCSDVDSVKRKKIWAFVRPWRRSCVGRKISRVHCSSSFTSVRVRGEVVRGLRFQQLVSEPQGSRGGRGAGWRPRQTRPTWRHRLRRVATATRGESADVRCDVVRAKSTVVAETRRPRRTCVVVQR</sequence>
<evidence type="ECO:0000313" key="1">
    <source>
        <dbReference type="EnsemblPlants" id="AET3Gv20286400.1"/>
    </source>
</evidence>
<dbReference type="Gramene" id="AET3Gv20286400.1">
    <property type="protein sequence ID" value="AET3Gv20286400.1"/>
    <property type="gene ID" value="AET3Gv20286400"/>
</dbReference>
<reference evidence="2" key="1">
    <citation type="journal article" date="2014" name="Science">
        <title>Ancient hybridizations among the ancestral genomes of bread wheat.</title>
        <authorList>
            <consortium name="International Wheat Genome Sequencing Consortium,"/>
            <person name="Marcussen T."/>
            <person name="Sandve S.R."/>
            <person name="Heier L."/>
            <person name="Spannagl M."/>
            <person name="Pfeifer M."/>
            <person name="Jakobsen K.S."/>
            <person name="Wulff B.B."/>
            <person name="Steuernagel B."/>
            <person name="Mayer K.F."/>
            <person name="Olsen O.A."/>
        </authorList>
    </citation>
    <scope>NUCLEOTIDE SEQUENCE [LARGE SCALE GENOMIC DNA]</scope>
    <source>
        <strain evidence="2">cv. AL8/78</strain>
    </source>
</reference>
<dbReference type="Proteomes" id="UP000015105">
    <property type="component" value="Chromosome 3D"/>
</dbReference>
<reference evidence="2" key="2">
    <citation type="journal article" date="2017" name="Nat. Plants">
        <title>The Aegilops tauschii genome reveals multiple impacts of transposons.</title>
        <authorList>
            <person name="Zhao G."/>
            <person name="Zou C."/>
            <person name="Li K."/>
            <person name="Wang K."/>
            <person name="Li T."/>
            <person name="Gao L."/>
            <person name="Zhang X."/>
            <person name="Wang H."/>
            <person name="Yang Z."/>
            <person name="Liu X."/>
            <person name="Jiang W."/>
            <person name="Mao L."/>
            <person name="Kong X."/>
            <person name="Jiao Y."/>
            <person name="Jia J."/>
        </authorList>
    </citation>
    <scope>NUCLEOTIDE SEQUENCE [LARGE SCALE GENOMIC DNA]</scope>
    <source>
        <strain evidence="2">cv. AL8/78</strain>
    </source>
</reference>
<keyword evidence="2" id="KW-1185">Reference proteome</keyword>
<accession>A0A453EBT0</accession>
<name>A0A453EBT0_AEGTS</name>